<reference evidence="3" key="4">
    <citation type="journal article" date="2010" name="FEBS J.">
        <title>Classification of the short-chain dehydrogenase/reductase superfamily using hidden Markov models.</title>
        <authorList>
            <person name="Kallberg Y."/>
            <person name="Oppermann U."/>
            <person name="Persson B."/>
        </authorList>
    </citation>
    <scope>NUCLEOTIDE SEQUENCE</scope>
</reference>
<dbReference type="RefSeq" id="WP_051378776.1">
    <property type="nucleotide sequence ID" value="NZ_AXWS01000014.1"/>
</dbReference>
<dbReference type="PANTHER" id="PTHR48079:SF6">
    <property type="entry name" value="NAD(P)-BINDING DOMAIN-CONTAINING PROTEIN-RELATED"/>
    <property type="match status" value="1"/>
</dbReference>
<reference evidence="3" key="3">
    <citation type="journal article" date="2009" name="Chem. Biol. Interact.">
        <title>The SDR (short-chain dehydrogenase/reductase and related enzymes) nomenclature initiative.</title>
        <authorList>
            <person name="Persson B."/>
            <person name="Kallberg Y."/>
            <person name="Bray J.E."/>
            <person name="Bruford E."/>
            <person name="Dellaporta S.L."/>
            <person name="Favia A.D."/>
            <person name="Duarte R.G."/>
            <person name="Jornvall H."/>
            <person name="Kavanagh K.L."/>
            <person name="Kedishvili N."/>
            <person name="Kisiela M."/>
            <person name="Maser E."/>
            <person name="Mindnich R."/>
            <person name="Orchard S."/>
            <person name="Penning T.M."/>
            <person name="Thornton J.M."/>
            <person name="Adamski J."/>
            <person name="Oppermann U."/>
        </authorList>
    </citation>
    <scope>NUCLEOTIDE SEQUENCE</scope>
</reference>
<keyword evidence="2" id="KW-1185">Reference proteome</keyword>
<reference evidence="3" key="5">
    <citation type="journal article" date="2019" name="Methods Mol. Biol.">
        <title>55 Years of the Rossmann Fold.</title>
        <authorList>
            <person name="Shin W.H."/>
            <person name="Kihara D."/>
        </authorList>
    </citation>
    <scope>NUCLEOTIDE SEQUENCE</scope>
</reference>
<feature type="domain" description="NAD-dependent epimerase/dehydratase" evidence="1">
    <location>
        <begin position="3"/>
        <end position="216"/>
    </location>
</feature>
<dbReference type="GO" id="GO:0004029">
    <property type="term" value="F:aldehyde dehydrogenase (NAD+) activity"/>
    <property type="evidence" value="ECO:0007669"/>
    <property type="project" value="TreeGrafter"/>
</dbReference>
<proteinExistence type="predicted"/>
<sequence length="335" mass="36277">MRVLVIGASGYIGSRLCELMRLQGPQWEVVAAVRRPRASLRVSRQITLEATDPAQVAAALADVDAVVNCVAGDGHSIEAGARVLFDAALAAKHKPIVVHFSTMAVYGSSTGLVRESDELKADIGWYSEVKVKAELMARDFHNKGGRVVILRPGIVYGPGSELWIGRTGRWLRAGRLGDIGELGDGICNLVHVDDVCAAVLASLTRREAIGEAFNLAAPGPDTWNRFFARLAVAIGATPLQRLSARRVRFDSKLFGPPLKIGEIVFKKLGLKVAGWPEPIPPSVFAVWQQDIVLCPDKATRLLGLRWTSDDIGVRQSAEWFVQRYPAAASGRRAAV</sequence>
<reference evidence="3" key="2">
    <citation type="journal article" date="2008" name="Cell. Mol. Life Sci.">
        <title>Medium- and short-chain dehydrogenase/reductase gene and protein families : the SDR superfamily: functional and structural diversity within a family of metabolic and regulatory enzymes.</title>
        <authorList>
            <person name="Kavanagh K.L."/>
            <person name="Jornvall H."/>
            <person name="Persson B."/>
            <person name="Oppermann U."/>
        </authorList>
    </citation>
    <scope>NUCLEOTIDE SEQUENCE</scope>
</reference>
<reference evidence="3" key="6">
    <citation type="submission" date="2025-08" db="UniProtKB">
        <authorList>
            <consortium name="RefSeq"/>
        </authorList>
    </citation>
    <scope>IDENTIFICATION</scope>
</reference>
<dbReference type="AlphaFoldDB" id="A0A8B6XA28"/>
<dbReference type="InterPro" id="IPR001509">
    <property type="entry name" value="Epimerase_deHydtase"/>
</dbReference>
<evidence type="ECO:0000259" key="1">
    <source>
        <dbReference type="Pfam" id="PF01370"/>
    </source>
</evidence>
<dbReference type="InterPro" id="IPR036291">
    <property type="entry name" value="NAD(P)-bd_dom_sf"/>
</dbReference>
<dbReference type="SUPFAM" id="SSF51735">
    <property type="entry name" value="NAD(P)-binding Rossmann-fold domains"/>
    <property type="match status" value="1"/>
</dbReference>
<evidence type="ECO:0000313" key="3">
    <source>
        <dbReference type="RefSeq" id="WP_051378776.1"/>
    </source>
</evidence>
<accession>A0A8B6XA28</accession>
<name>A0A8B6XA28_9BURK</name>
<dbReference type="Proteomes" id="UP000675920">
    <property type="component" value="Unplaced"/>
</dbReference>
<organism evidence="2 3">
    <name type="scientific">Derxia gummosa DSM 723</name>
    <dbReference type="NCBI Taxonomy" id="1121388"/>
    <lineage>
        <taxon>Bacteria</taxon>
        <taxon>Pseudomonadati</taxon>
        <taxon>Pseudomonadota</taxon>
        <taxon>Betaproteobacteria</taxon>
        <taxon>Burkholderiales</taxon>
        <taxon>Alcaligenaceae</taxon>
        <taxon>Derxia</taxon>
    </lineage>
</organism>
<dbReference type="Pfam" id="PF01370">
    <property type="entry name" value="Epimerase"/>
    <property type="match status" value="1"/>
</dbReference>
<dbReference type="OrthoDB" id="5292533at2"/>
<dbReference type="GO" id="GO:0005737">
    <property type="term" value="C:cytoplasm"/>
    <property type="evidence" value="ECO:0007669"/>
    <property type="project" value="TreeGrafter"/>
</dbReference>
<dbReference type="PANTHER" id="PTHR48079">
    <property type="entry name" value="PROTEIN YEEZ"/>
    <property type="match status" value="1"/>
</dbReference>
<evidence type="ECO:0000313" key="2">
    <source>
        <dbReference type="Proteomes" id="UP000675920"/>
    </source>
</evidence>
<dbReference type="Gene3D" id="3.40.50.720">
    <property type="entry name" value="NAD(P)-binding Rossmann-like Domain"/>
    <property type="match status" value="1"/>
</dbReference>
<dbReference type="EC" id="1.1.1.-" evidence="3"/>
<reference evidence="3" key="1">
    <citation type="journal article" date="2003" name="Chem. Biol. Interact.">
        <title>Short-chain dehydrogenases/reductases (SDR): the 2002 update.</title>
        <authorList>
            <person name="Oppermann U."/>
            <person name="Filling C."/>
            <person name="Hult M."/>
            <person name="Shafqat N."/>
            <person name="Wu X."/>
            <person name="Lindh M."/>
            <person name="Shafqat J."/>
            <person name="Nordling E."/>
            <person name="Kallberg Y."/>
            <person name="Persson B."/>
            <person name="Jornvall H."/>
        </authorList>
    </citation>
    <scope>NUCLEOTIDE SEQUENCE</scope>
</reference>
<protein>
    <submittedName>
        <fullName evidence="3">NAD-dependent epimerase/dehydratase family protein</fullName>
        <ecNumber evidence="3">1.1.1.-</ecNumber>
    </submittedName>
</protein>
<dbReference type="InterPro" id="IPR051783">
    <property type="entry name" value="NAD(P)-dependent_oxidoreduct"/>
</dbReference>